<dbReference type="GO" id="GO:0003746">
    <property type="term" value="F:translation elongation factor activity"/>
    <property type="evidence" value="ECO:0007669"/>
    <property type="project" value="UniProtKB-UniRule"/>
</dbReference>
<dbReference type="InterPro" id="IPR001662">
    <property type="entry name" value="EF1B_G_C"/>
</dbReference>
<sequence length="262" mass="29406">MVRDDDCFCTPLRWHEGDWAPCPGLLSALGGKRMVCAVRHCESFCQSVGAEGSKGLQRGLGSARLFRCGRVCAGRMALSCGATWMTLLLFVPLCMRCAAGFSFPMTPPLCAGEWRERRCEGVRVAVVSAHLDLPQKWHFSAASRSTQAVDREDGRVCSKHENNEMQFMTANLIRGWFQRMEHARKYAFGVALIIGEERRHDIVALCVLRGRGMPAILEDVEDTELFDWERRWRTSRRSGSASRTACAGRARRSRGLCWRGAC</sequence>
<dbReference type="Pfam" id="PF00647">
    <property type="entry name" value="EF1G"/>
    <property type="match status" value="1"/>
</dbReference>
<dbReference type="InterPro" id="IPR036433">
    <property type="entry name" value="EF1B_G_C_sf"/>
</dbReference>
<evidence type="ECO:0000313" key="3">
    <source>
        <dbReference type="EMBL" id="KAF5213901.1"/>
    </source>
</evidence>
<dbReference type="EMBL" id="JABDHM010000686">
    <property type="protein sequence ID" value="KAF5213901.1"/>
    <property type="molecule type" value="Genomic_DNA"/>
</dbReference>
<evidence type="ECO:0000256" key="1">
    <source>
        <dbReference type="PROSITE-ProRule" id="PRU00519"/>
    </source>
</evidence>
<organism evidence="3 4">
    <name type="scientific">Trypanosoma cruzi</name>
    <dbReference type="NCBI Taxonomy" id="5693"/>
    <lineage>
        <taxon>Eukaryota</taxon>
        <taxon>Discoba</taxon>
        <taxon>Euglenozoa</taxon>
        <taxon>Kinetoplastea</taxon>
        <taxon>Metakinetoplastina</taxon>
        <taxon>Trypanosomatida</taxon>
        <taxon>Trypanosomatidae</taxon>
        <taxon>Trypanosoma</taxon>
        <taxon>Schizotrypanum</taxon>
    </lineage>
</organism>
<dbReference type="InterPro" id="IPR050802">
    <property type="entry name" value="EF-GSTs"/>
</dbReference>
<dbReference type="PANTHER" id="PTHR43986">
    <property type="entry name" value="ELONGATION FACTOR 1-GAMMA"/>
    <property type="match status" value="1"/>
</dbReference>
<dbReference type="PANTHER" id="PTHR43986:SF9">
    <property type="entry name" value="FACTOR 1 GAMMA, PUTATIVE-RELATED"/>
    <property type="match status" value="1"/>
</dbReference>
<reference evidence="3 4" key="1">
    <citation type="journal article" date="2019" name="Genome Biol. Evol.">
        <title>Nanopore Sequencing Significantly Improves Genome Assembly of the Protozoan Parasite Trypanosoma cruzi.</title>
        <authorList>
            <person name="Diaz-Viraque F."/>
            <person name="Pita S."/>
            <person name="Greif G."/>
            <person name="de Souza R.C.M."/>
            <person name="Iraola G."/>
            <person name="Robello C."/>
        </authorList>
    </citation>
    <scope>NUCLEOTIDE SEQUENCE [LARGE SCALE GENOMIC DNA]</scope>
    <source>
        <strain evidence="3 4">Berenice</strain>
    </source>
</reference>
<dbReference type="SUPFAM" id="SSF89942">
    <property type="entry name" value="eEF1-gamma domain"/>
    <property type="match status" value="1"/>
</dbReference>
<evidence type="ECO:0000259" key="2">
    <source>
        <dbReference type="PROSITE" id="PS50040"/>
    </source>
</evidence>
<dbReference type="PROSITE" id="PS50040">
    <property type="entry name" value="EF1G_C"/>
    <property type="match status" value="1"/>
</dbReference>
<dbReference type="GO" id="GO:0005737">
    <property type="term" value="C:cytoplasm"/>
    <property type="evidence" value="ECO:0007669"/>
    <property type="project" value="TreeGrafter"/>
</dbReference>
<comment type="caution">
    <text evidence="3">The sequence shown here is derived from an EMBL/GenBank/DDBJ whole genome shotgun (WGS) entry which is preliminary data.</text>
</comment>
<dbReference type="Proteomes" id="UP000583944">
    <property type="component" value="Unassembled WGS sequence"/>
</dbReference>
<dbReference type="Gene3D" id="3.30.70.1010">
    <property type="entry name" value="Translation elongation factor EF1B, gamma chain, conserved domain"/>
    <property type="match status" value="1"/>
</dbReference>
<dbReference type="SMART" id="SM01183">
    <property type="entry name" value="EF1G"/>
    <property type="match status" value="1"/>
</dbReference>
<protein>
    <recommendedName>
        <fullName evidence="2">EF-1-gamma C-terminal domain-containing protein</fullName>
    </recommendedName>
</protein>
<dbReference type="GO" id="GO:0005634">
    <property type="term" value="C:nucleus"/>
    <property type="evidence" value="ECO:0007669"/>
    <property type="project" value="TreeGrafter"/>
</dbReference>
<keyword evidence="1" id="KW-0251">Elongation factor</keyword>
<dbReference type="VEuPathDB" id="TriTrypDB:ECC02_013546"/>
<name>A0A7J6XHG0_TRYCR</name>
<gene>
    <name evidence="3" type="ORF">ECC02_013546</name>
</gene>
<evidence type="ECO:0000313" key="4">
    <source>
        <dbReference type="Proteomes" id="UP000583944"/>
    </source>
</evidence>
<feature type="domain" description="EF-1-gamma C-terminal" evidence="2">
    <location>
        <begin position="160"/>
        <end position="262"/>
    </location>
</feature>
<proteinExistence type="predicted"/>
<keyword evidence="1" id="KW-0648">Protein biosynthesis</keyword>
<dbReference type="VEuPathDB" id="TriTrypDB:BCY84_08614"/>
<accession>A0A7J6XHG0</accession>
<dbReference type="AlphaFoldDB" id="A0A7J6XHG0"/>